<protein>
    <recommendedName>
        <fullName evidence="6">Oxidoreductase</fullName>
    </recommendedName>
</protein>
<organism evidence="4 5">
    <name type="scientific">Candidatus Sungbacteria bacterium RIFCSPHIGHO2_02_FULL_49_12</name>
    <dbReference type="NCBI Taxonomy" id="1802271"/>
    <lineage>
        <taxon>Bacteria</taxon>
        <taxon>Candidatus Sungiibacteriota</taxon>
    </lineage>
</organism>
<dbReference type="InterPro" id="IPR000683">
    <property type="entry name" value="Gfo/Idh/MocA-like_OxRdtase_N"/>
</dbReference>
<dbReference type="Proteomes" id="UP000177362">
    <property type="component" value="Unassembled WGS sequence"/>
</dbReference>
<dbReference type="GO" id="GO:0016491">
    <property type="term" value="F:oxidoreductase activity"/>
    <property type="evidence" value="ECO:0007669"/>
    <property type="project" value="UniProtKB-KW"/>
</dbReference>
<name>A0A1G2KMV8_9BACT</name>
<dbReference type="PANTHER" id="PTHR43818">
    <property type="entry name" value="BCDNA.GH03377"/>
    <property type="match status" value="1"/>
</dbReference>
<gene>
    <name evidence="4" type="ORF">A3C11_02595</name>
</gene>
<evidence type="ECO:0008006" key="6">
    <source>
        <dbReference type="Google" id="ProtNLM"/>
    </source>
</evidence>
<sequence>MTIGLIGAGGMGKRWAGVLANHQEVDFRVVADVDAERAKAIAEPLNVTSTGDIDEVIQNNEIQAVVIVVPHKFLAGVTAFALNAGKHVLSEKPGARTVAELEPNIQLAKYKNLCFMVGFNHRFHPSHQVAKKLVSEGKIGTPQFMRAVYGFGGRPGYEKEWRHNKEMSGGGELIDQGVHLIDLARWFLGDIVEAKGMNADLFWHSEVEDNAFMLLKTKDRRVASLHASWSEWKPTYRLELYGSDGYLRIEGLGRKYGGTEKVFVGRRTEKFGASEEEVIECDPNADNSLKDEISEFMTSIREGRSPEPSAEDGLAALKIVEEIYQHEKE</sequence>
<dbReference type="Pfam" id="PF01408">
    <property type="entry name" value="GFO_IDH_MocA"/>
    <property type="match status" value="1"/>
</dbReference>
<dbReference type="PANTHER" id="PTHR43818:SF11">
    <property type="entry name" value="BCDNA.GH03377"/>
    <property type="match status" value="1"/>
</dbReference>
<dbReference type="SUPFAM" id="SSF51735">
    <property type="entry name" value="NAD(P)-binding Rossmann-fold domains"/>
    <property type="match status" value="1"/>
</dbReference>
<dbReference type="InterPro" id="IPR055170">
    <property type="entry name" value="GFO_IDH_MocA-like_dom"/>
</dbReference>
<dbReference type="GO" id="GO:0000166">
    <property type="term" value="F:nucleotide binding"/>
    <property type="evidence" value="ECO:0007669"/>
    <property type="project" value="InterPro"/>
</dbReference>
<evidence type="ECO:0000259" key="3">
    <source>
        <dbReference type="Pfam" id="PF22725"/>
    </source>
</evidence>
<keyword evidence="1" id="KW-0560">Oxidoreductase</keyword>
<dbReference type="Gene3D" id="3.30.360.10">
    <property type="entry name" value="Dihydrodipicolinate Reductase, domain 2"/>
    <property type="match status" value="1"/>
</dbReference>
<dbReference type="InterPro" id="IPR050463">
    <property type="entry name" value="Gfo/Idh/MocA_oxidrdct_glycsds"/>
</dbReference>
<dbReference type="Gene3D" id="3.40.50.720">
    <property type="entry name" value="NAD(P)-binding Rossmann-like Domain"/>
    <property type="match status" value="1"/>
</dbReference>
<dbReference type="STRING" id="1802271.A3C11_02595"/>
<reference evidence="4 5" key="1">
    <citation type="journal article" date="2016" name="Nat. Commun.">
        <title>Thousands of microbial genomes shed light on interconnected biogeochemical processes in an aquifer system.</title>
        <authorList>
            <person name="Anantharaman K."/>
            <person name="Brown C.T."/>
            <person name="Hug L.A."/>
            <person name="Sharon I."/>
            <person name="Castelle C.J."/>
            <person name="Probst A.J."/>
            <person name="Thomas B.C."/>
            <person name="Singh A."/>
            <person name="Wilkins M.J."/>
            <person name="Karaoz U."/>
            <person name="Brodie E.L."/>
            <person name="Williams K.H."/>
            <person name="Hubbard S.S."/>
            <person name="Banfield J.F."/>
        </authorList>
    </citation>
    <scope>NUCLEOTIDE SEQUENCE [LARGE SCALE GENOMIC DNA]</scope>
</reference>
<evidence type="ECO:0000256" key="1">
    <source>
        <dbReference type="ARBA" id="ARBA00023002"/>
    </source>
</evidence>
<comment type="caution">
    <text evidence="4">The sequence shown here is derived from an EMBL/GenBank/DDBJ whole genome shotgun (WGS) entry which is preliminary data.</text>
</comment>
<dbReference type="InterPro" id="IPR036291">
    <property type="entry name" value="NAD(P)-bd_dom_sf"/>
</dbReference>
<feature type="domain" description="GFO/IDH/MocA-like oxidoreductase" evidence="3">
    <location>
        <begin position="128"/>
        <end position="247"/>
    </location>
</feature>
<dbReference type="AlphaFoldDB" id="A0A1G2KMV8"/>
<evidence type="ECO:0000259" key="2">
    <source>
        <dbReference type="Pfam" id="PF01408"/>
    </source>
</evidence>
<dbReference type="Pfam" id="PF22725">
    <property type="entry name" value="GFO_IDH_MocA_C3"/>
    <property type="match status" value="1"/>
</dbReference>
<accession>A0A1G2KMV8</accession>
<dbReference type="SUPFAM" id="SSF55347">
    <property type="entry name" value="Glyceraldehyde-3-phosphate dehydrogenase-like, C-terminal domain"/>
    <property type="match status" value="1"/>
</dbReference>
<evidence type="ECO:0000313" key="5">
    <source>
        <dbReference type="Proteomes" id="UP000177362"/>
    </source>
</evidence>
<evidence type="ECO:0000313" key="4">
    <source>
        <dbReference type="EMBL" id="OHA00736.1"/>
    </source>
</evidence>
<proteinExistence type="predicted"/>
<dbReference type="EMBL" id="MHQJ01000038">
    <property type="protein sequence ID" value="OHA00736.1"/>
    <property type="molecule type" value="Genomic_DNA"/>
</dbReference>
<feature type="domain" description="Gfo/Idh/MocA-like oxidoreductase N-terminal" evidence="2">
    <location>
        <begin position="2"/>
        <end position="119"/>
    </location>
</feature>